<feature type="region of interest" description="Disordered" evidence="1">
    <location>
        <begin position="471"/>
        <end position="555"/>
    </location>
</feature>
<dbReference type="Proteomes" id="UP001055712">
    <property type="component" value="Unassembled WGS sequence"/>
</dbReference>
<evidence type="ECO:0000256" key="1">
    <source>
        <dbReference type="SAM" id="MobiDB-lite"/>
    </source>
</evidence>
<gene>
    <name evidence="2" type="ORF">D9Q98_008630</name>
</gene>
<feature type="compositionally biased region" description="Gly residues" evidence="1">
    <location>
        <begin position="590"/>
        <end position="602"/>
    </location>
</feature>
<dbReference type="AlphaFoldDB" id="A0A9D4YU25"/>
<sequence length="641" mass="67550">MQDSAAGGGGSYVSGSSQGGGGNSVGGGPAPPTFVSWEEKREVAERKPPRKSSGHTYTVKFFLVDIHGTEYLAATGEDQGDAHYLYENQSAYPFLRANNKADVRTWLEGIVTRSKERAGVHSHLVTDAVPRDPRMIHLPKFVGHSHEKQELADGRHRIEWFLLDEQNAAHLAIVGEEKETRDGHYLYRTYGVFDKHLPLQVGNQREVERWIDIMVFHGGVAPALAAGKAPADSTCGATSGRAHSDTSGPRGGGSSRGGHGHGGGHQRAAQKHDLLRQATSNVKKLKAWRPDPDQEARDVVGAELARWAQDEAQRREAAKKQAFSYVMDPLAGKEATAARRCLAVLQQAAASPSFLPPPPGARGGGSSGGTHQQQLNLVDTLAALRELGHMYVPLSLVALPELKECLAQLQTHEHLETRQLAGQVLRQWLLTAVAQAQVLADPRYVQDPRTVLEASLANRSAMDDIVSAVTHRKLHPPPPPQQHHNRTAAQGRAGSRLGAHTPAGAGTGAAGGQYSQPAATPGRALVQPSGSLPDLAGLAGPADSAGGGNGTASAAAAAAGGPWAAAPPVGTVERRRLNLGALEAEEDGDTLGGGGSSELGGGGDEEPSTARVDGPGLRYVASVDLIQLPIEDMESEQAELL</sequence>
<keyword evidence="3" id="KW-1185">Reference proteome</keyword>
<organism evidence="2 3">
    <name type="scientific">Chlorella vulgaris</name>
    <name type="common">Green alga</name>
    <dbReference type="NCBI Taxonomy" id="3077"/>
    <lineage>
        <taxon>Eukaryota</taxon>
        <taxon>Viridiplantae</taxon>
        <taxon>Chlorophyta</taxon>
        <taxon>core chlorophytes</taxon>
        <taxon>Trebouxiophyceae</taxon>
        <taxon>Chlorellales</taxon>
        <taxon>Chlorellaceae</taxon>
        <taxon>Chlorella clade</taxon>
        <taxon>Chlorella</taxon>
    </lineage>
</organism>
<dbReference type="EMBL" id="SIDB01000011">
    <property type="protein sequence ID" value="KAI3426255.1"/>
    <property type="molecule type" value="Genomic_DNA"/>
</dbReference>
<evidence type="ECO:0000313" key="2">
    <source>
        <dbReference type="EMBL" id="KAI3426255.1"/>
    </source>
</evidence>
<comment type="caution">
    <text evidence="2">The sequence shown here is derived from an EMBL/GenBank/DDBJ whole genome shotgun (WGS) entry which is preliminary data.</text>
</comment>
<feature type="region of interest" description="Disordered" evidence="1">
    <location>
        <begin position="582"/>
        <end position="616"/>
    </location>
</feature>
<feature type="region of interest" description="Disordered" evidence="1">
    <location>
        <begin position="1"/>
        <end position="53"/>
    </location>
</feature>
<evidence type="ECO:0008006" key="4">
    <source>
        <dbReference type="Google" id="ProtNLM"/>
    </source>
</evidence>
<feature type="region of interest" description="Disordered" evidence="1">
    <location>
        <begin position="226"/>
        <end position="269"/>
    </location>
</feature>
<evidence type="ECO:0000313" key="3">
    <source>
        <dbReference type="Proteomes" id="UP001055712"/>
    </source>
</evidence>
<feature type="compositionally biased region" description="Gly residues" evidence="1">
    <location>
        <begin position="1"/>
        <end position="28"/>
    </location>
</feature>
<accession>A0A9D4YU25</accession>
<protein>
    <recommendedName>
        <fullName evidence="4">TFIIS N-terminal domain-containing protein</fullName>
    </recommendedName>
</protein>
<reference evidence="2" key="1">
    <citation type="journal article" date="2019" name="Plant J.">
        <title>Chlorella vulgaris genome assembly and annotation reveals the molecular basis for metabolic acclimation to high light conditions.</title>
        <authorList>
            <person name="Cecchin M."/>
            <person name="Marcolungo L."/>
            <person name="Rossato M."/>
            <person name="Girolomoni L."/>
            <person name="Cosentino E."/>
            <person name="Cuine S."/>
            <person name="Li-Beisson Y."/>
            <person name="Delledonne M."/>
            <person name="Ballottari M."/>
        </authorList>
    </citation>
    <scope>NUCLEOTIDE SEQUENCE</scope>
    <source>
        <strain evidence="2">211/11P</strain>
    </source>
</reference>
<name>A0A9D4YU25_CHLVU</name>
<reference evidence="2" key="2">
    <citation type="submission" date="2020-11" db="EMBL/GenBank/DDBJ databases">
        <authorList>
            <person name="Cecchin M."/>
            <person name="Marcolungo L."/>
            <person name="Rossato M."/>
            <person name="Girolomoni L."/>
            <person name="Cosentino E."/>
            <person name="Cuine S."/>
            <person name="Li-Beisson Y."/>
            <person name="Delledonne M."/>
            <person name="Ballottari M."/>
        </authorList>
    </citation>
    <scope>NUCLEOTIDE SEQUENCE</scope>
    <source>
        <strain evidence="2">211/11P</strain>
        <tissue evidence="2">Whole cell</tissue>
    </source>
</reference>
<dbReference type="OrthoDB" id="275582at2759"/>
<feature type="compositionally biased region" description="Basic and acidic residues" evidence="1">
    <location>
        <begin position="37"/>
        <end position="47"/>
    </location>
</feature>
<proteinExistence type="predicted"/>
<feature type="region of interest" description="Disordered" evidence="1">
    <location>
        <begin position="352"/>
        <end position="372"/>
    </location>
</feature>